<accession>A0A382E9S6</accession>
<sequence>MNSFEEFKNFIALKSILEPISIKNKKLLHLVTYPDKLDWDFGVEKQTQMTYLQMSGGATGAGTGHYIKLCKQSEVLNFLKEETDSTHVMICSVGMIFVVTVTTKGKPETAITDFEKFSKSKKYCKAHIIAKPNDVLTLVTRHLAEPFPLGKITASLAHLHYQHIELNLDIWREIGCPDIYEKFEYEERSKQNYHDDYTPLWIKPKEFPKIHNFTKKQRERKAFSYGHTWSMYHNATWKDIREDRYNFDIEHKNFYFSRLNNNFNLQPNYYTENNEYLGKLPEDQEFDLIFSPCGGFTTEVLAHKLNFNGKIIIYDHAQSILDIKKQILDTNPDLNELRVVEKMHPDINFVWNSEYQKGRPESFGTYEEMRLWQEEMCENYDIDFWLMDLIEPDYNRLLKEVEGKRVYFNASNIFSYNKVILKYTLPELYESFSKLYTILKSSDGYYFRGTVPLKKFIKWK</sequence>
<dbReference type="AlphaFoldDB" id="A0A382E9S6"/>
<name>A0A382E9S6_9ZZZZ</name>
<dbReference type="EMBL" id="UINC01043343">
    <property type="protein sequence ID" value="SVB47245.1"/>
    <property type="molecule type" value="Genomic_DNA"/>
</dbReference>
<evidence type="ECO:0000313" key="1">
    <source>
        <dbReference type="EMBL" id="SVB47245.1"/>
    </source>
</evidence>
<proteinExistence type="predicted"/>
<gene>
    <name evidence="1" type="ORF">METZ01_LOCUS200099</name>
</gene>
<protein>
    <submittedName>
        <fullName evidence="1">Uncharacterized protein</fullName>
    </submittedName>
</protein>
<reference evidence="1" key="1">
    <citation type="submission" date="2018-05" db="EMBL/GenBank/DDBJ databases">
        <authorList>
            <person name="Lanie J.A."/>
            <person name="Ng W.-L."/>
            <person name="Kazmierczak K.M."/>
            <person name="Andrzejewski T.M."/>
            <person name="Davidsen T.M."/>
            <person name="Wayne K.J."/>
            <person name="Tettelin H."/>
            <person name="Glass J.I."/>
            <person name="Rusch D."/>
            <person name="Podicherti R."/>
            <person name="Tsui H.-C.T."/>
            <person name="Winkler M.E."/>
        </authorList>
    </citation>
    <scope>NUCLEOTIDE SEQUENCE</scope>
</reference>
<organism evidence="1">
    <name type="scientific">marine metagenome</name>
    <dbReference type="NCBI Taxonomy" id="408172"/>
    <lineage>
        <taxon>unclassified sequences</taxon>
        <taxon>metagenomes</taxon>
        <taxon>ecological metagenomes</taxon>
    </lineage>
</organism>